<proteinExistence type="predicted"/>
<keyword evidence="2" id="KW-1185">Reference proteome</keyword>
<organism evidence="1 2">
    <name type="scientific">Deefgea piscis</name>
    <dbReference type="NCBI Taxonomy" id="2739061"/>
    <lineage>
        <taxon>Bacteria</taxon>
        <taxon>Pseudomonadati</taxon>
        <taxon>Pseudomonadota</taxon>
        <taxon>Betaproteobacteria</taxon>
        <taxon>Neisseriales</taxon>
        <taxon>Chitinibacteraceae</taxon>
        <taxon>Deefgea</taxon>
    </lineage>
</organism>
<dbReference type="KEGG" id="dee:HQN60_15680"/>
<dbReference type="Proteomes" id="UP000504844">
    <property type="component" value="Plasmid unnamed1"/>
</dbReference>
<protein>
    <submittedName>
        <fullName evidence="1">Uncharacterized protein</fullName>
    </submittedName>
</protein>
<geneLocation type="plasmid" evidence="1 2">
    <name>unnamed1</name>
</geneLocation>
<evidence type="ECO:0000313" key="1">
    <source>
        <dbReference type="EMBL" id="QKJ68252.1"/>
    </source>
</evidence>
<dbReference type="RefSeq" id="WP_173534753.1">
    <property type="nucleotide sequence ID" value="NZ_CP054144.1"/>
</dbReference>
<accession>A0A6M8SSF1</accession>
<name>A0A6M8SSF1_9NEIS</name>
<keyword evidence="1" id="KW-0614">Plasmid</keyword>
<evidence type="ECO:0000313" key="2">
    <source>
        <dbReference type="Proteomes" id="UP000504844"/>
    </source>
</evidence>
<gene>
    <name evidence="1" type="ORF">HQN60_15680</name>
</gene>
<reference evidence="1 2" key="1">
    <citation type="submission" date="2020-05" db="EMBL/GenBank/DDBJ databases">
        <title>Complete genome sequence of Deefgea sp. D17.</title>
        <authorList>
            <person name="Bae J.-W."/>
            <person name="Han J.E."/>
        </authorList>
    </citation>
    <scope>NUCLEOTIDE SEQUENCE [LARGE SCALE GENOMIC DNA]</scope>
    <source>
        <strain evidence="1 2">D17</strain>
        <plasmid evidence="1 2">unnamed1</plasmid>
    </source>
</reference>
<sequence>MLEARIAWTFDENTCLFERASFGAVADSFAAAWRDASGDFWAQIDEKKRRWQEGDSLFISGVCFYLDDLQ</sequence>
<dbReference type="EMBL" id="CP054144">
    <property type="protein sequence ID" value="QKJ68252.1"/>
    <property type="molecule type" value="Genomic_DNA"/>
</dbReference>
<dbReference type="AlphaFoldDB" id="A0A6M8SSF1"/>